<reference evidence="2" key="2">
    <citation type="submission" date="2021-01" db="UniProtKB">
        <authorList>
            <consortium name="EnsemblPlants"/>
        </authorList>
    </citation>
    <scope>IDENTIFICATION</scope>
</reference>
<evidence type="ECO:0000313" key="2">
    <source>
        <dbReference type="EnsemblPlants" id="QL04p086684:mrna:CDS:1"/>
    </source>
</evidence>
<sequence>MTTISNRNSPGGKEGSGIRSGRESTSAQFRTGRQSVVGDWQIIIKLGDSRSKKLHRYGTAYEALTVQGEKVFFGAISSNARTSTRALLEAMLEAVLTAKGQGFQQILVLSNSRSLLQTYKYNTASDWLDSTRLTDLWFLNQNGVSCDVFWVPTVVVKDLRVVACLATRVPMHFCWFPSIGSYLL</sequence>
<reference evidence="2 3" key="1">
    <citation type="journal article" date="2016" name="G3 (Bethesda)">
        <title>First Draft Assembly and Annotation of the Genome of a California Endemic Oak Quercus lobata Nee (Fagaceae).</title>
        <authorList>
            <person name="Sork V.L."/>
            <person name="Fitz-Gibbon S.T."/>
            <person name="Puiu D."/>
            <person name="Crepeau M."/>
            <person name="Gugger P.F."/>
            <person name="Sherman R."/>
            <person name="Stevens K."/>
            <person name="Langley C.H."/>
            <person name="Pellegrini M."/>
            <person name="Salzberg S.L."/>
        </authorList>
    </citation>
    <scope>NUCLEOTIDE SEQUENCE [LARGE SCALE GENOMIC DNA]</scope>
    <source>
        <strain evidence="2 3">cv. SW786</strain>
    </source>
</reference>
<accession>A0A7N2LIT0</accession>
<keyword evidence="3" id="KW-1185">Reference proteome</keyword>
<proteinExistence type="predicted"/>
<evidence type="ECO:0000256" key="1">
    <source>
        <dbReference type="SAM" id="MobiDB-lite"/>
    </source>
</evidence>
<dbReference type="Gramene" id="QL04p086684:mrna">
    <property type="protein sequence ID" value="QL04p086684:mrna:CDS:1"/>
    <property type="gene ID" value="QL04p086684"/>
</dbReference>
<name>A0A7N2LIT0_QUELO</name>
<evidence type="ECO:0000313" key="3">
    <source>
        <dbReference type="Proteomes" id="UP000594261"/>
    </source>
</evidence>
<dbReference type="EMBL" id="LRBV02000004">
    <property type="status" value="NOT_ANNOTATED_CDS"/>
    <property type="molecule type" value="Genomic_DNA"/>
</dbReference>
<evidence type="ECO:0008006" key="4">
    <source>
        <dbReference type="Google" id="ProtNLM"/>
    </source>
</evidence>
<organism evidence="2 3">
    <name type="scientific">Quercus lobata</name>
    <name type="common">Valley oak</name>
    <dbReference type="NCBI Taxonomy" id="97700"/>
    <lineage>
        <taxon>Eukaryota</taxon>
        <taxon>Viridiplantae</taxon>
        <taxon>Streptophyta</taxon>
        <taxon>Embryophyta</taxon>
        <taxon>Tracheophyta</taxon>
        <taxon>Spermatophyta</taxon>
        <taxon>Magnoliopsida</taxon>
        <taxon>eudicotyledons</taxon>
        <taxon>Gunneridae</taxon>
        <taxon>Pentapetalae</taxon>
        <taxon>rosids</taxon>
        <taxon>fabids</taxon>
        <taxon>Fagales</taxon>
        <taxon>Fagaceae</taxon>
        <taxon>Quercus</taxon>
    </lineage>
</organism>
<feature type="region of interest" description="Disordered" evidence="1">
    <location>
        <begin position="1"/>
        <end position="32"/>
    </location>
</feature>
<feature type="compositionally biased region" description="Polar residues" evidence="1">
    <location>
        <begin position="23"/>
        <end position="32"/>
    </location>
</feature>
<dbReference type="Proteomes" id="UP000594261">
    <property type="component" value="Chromosome 4"/>
</dbReference>
<protein>
    <recommendedName>
        <fullName evidence="4">RNase H type-1 domain-containing protein</fullName>
    </recommendedName>
</protein>
<dbReference type="AlphaFoldDB" id="A0A7N2LIT0"/>
<dbReference type="InParanoid" id="A0A7N2LIT0"/>
<dbReference type="EnsemblPlants" id="QL04p086684:mrna">
    <property type="protein sequence ID" value="QL04p086684:mrna:CDS:1"/>
    <property type="gene ID" value="QL04p086684"/>
</dbReference>